<evidence type="ECO:0000313" key="5">
    <source>
        <dbReference type="EMBL" id="PRZ43073.1"/>
    </source>
</evidence>
<dbReference type="Proteomes" id="UP000237752">
    <property type="component" value="Unassembled WGS sequence"/>
</dbReference>
<evidence type="ECO:0000313" key="6">
    <source>
        <dbReference type="Proteomes" id="UP000237752"/>
    </source>
</evidence>
<dbReference type="InterPro" id="IPR051814">
    <property type="entry name" value="NAD(P)H-dep_FMN_reductase"/>
</dbReference>
<dbReference type="OrthoDB" id="4945646at2"/>
<accession>A0A2T1A397</accession>
<dbReference type="Pfam" id="PF03358">
    <property type="entry name" value="FMN_red"/>
    <property type="match status" value="1"/>
</dbReference>
<keyword evidence="2" id="KW-0288">FMN</keyword>
<dbReference type="PANTHER" id="PTHR43408:SF2">
    <property type="entry name" value="FMN REDUCTASE (NADPH)"/>
    <property type="match status" value="1"/>
</dbReference>
<dbReference type="RefSeq" id="WP_106348048.1">
    <property type="nucleotide sequence ID" value="NZ_PVUE01000003.1"/>
</dbReference>
<keyword evidence="3" id="KW-0560">Oxidoreductase</keyword>
<dbReference type="SUPFAM" id="SSF52218">
    <property type="entry name" value="Flavoproteins"/>
    <property type="match status" value="1"/>
</dbReference>
<evidence type="ECO:0000256" key="1">
    <source>
        <dbReference type="ARBA" id="ARBA00022630"/>
    </source>
</evidence>
<dbReference type="InterPro" id="IPR029039">
    <property type="entry name" value="Flavoprotein-like_sf"/>
</dbReference>
<evidence type="ECO:0000259" key="4">
    <source>
        <dbReference type="Pfam" id="PF03358"/>
    </source>
</evidence>
<proteinExistence type="predicted"/>
<dbReference type="PANTHER" id="PTHR43408">
    <property type="entry name" value="FMN REDUCTASE (NADPH)"/>
    <property type="match status" value="1"/>
</dbReference>
<name>A0A2T1A397_9ACTN</name>
<protein>
    <submittedName>
        <fullName evidence="5">FMN reductase</fullName>
    </submittedName>
</protein>
<dbReference type="GO" id="GO:0016491">
    <property type="term" value="F:oxidoreductase activity"/>
    <property type="evidence" value="ECO:0007669"/>
    <property type="project" value="UniProtKB-KW"/>
</dbReference>
<dbReference type="AlphaFoldDB" id="A0A2T1A397"/>
<comment type="caution">
    <text evidence="5">The sequence shown here is derived from an EMBL/GenBank/DDBJ whole genome shotgun (WGS) entry which is preliminary data.</text>
</comment>
<dbReference type="EMBL" id="PVUE01000003">
    <property type="protein sequence ID" value="PRZ43073.1"/>
    <property type="molecule type" value="Genomic_DNA"/>
</dbReference>
<organism evidence="5 6">
    <name type="scientific">Antricoccus suffuscus</name>
    <dbReference type="NCBI Taxonomy" id="1629062"/>
    <lineage>
        <taxon>Bacteria</taxon>
        <taxon>Bacillati</taxon>
        <taxon>Actinomycetota</taxon>
        <taxon>Actinomycetes</taxon>
        <taxon>Geodermatophilales</taxon>
        <taxon>Antricoccaceae</taxon>
        <taxon>Antricoccus</taxon>
    </lineage>
</organism>
<dbReference type="Gene3D" id="3.40.50.360">
    <property type="match status" value="1"/>
</dbReference>
<sequence length="183" mass="18599">MSDPLKVIGVVASPTAGGRTAAAVQGILSGAAASGADTALLELSSAGRDEVIAAIDGADAIVFGSPVYRATYTALLKDLLENVERGKHGEQTAPLRGKAVALTLTGASAHHFLSPDSLRNVLASFFAVQVLSPALYLEHGDFADRDTLGERAAQTATQHGAALVDLAGAVRASKALSTLDPLV</sequence>
<reference evidence="5 6" key="1">
    <citation type="submission" date="2018-03" db="EMBL/GenBank/DDBJ databases">
        <title>Genomic Encyclopedia of Archaeal and Bacterial Type Strains, Phase II (KMG-II): from individual species to whole genera.</title>
        <authorList>
            <person name="Goeker M."/>
        </authorList>
    </citation>
    <scope>NUCLEOTIDE SEQUENCE [LARGE SCALE GENOMIC DNA]</scope>
    <source>
        <strain evidence="5 6">DSM 100065</strain>
    </source>
</reference>
<feature type="domain" description="NADPH-dependent FMN reductase-like" evidence="4">
    <location>
        <begin position="6"/>
        <end position="139"/>
    </location>
</feature>
<dbReference type="InterPro" id="IPR005025">
    <property type="entry name" value="FMN_Rdtase-like_dom"/>
</dbReference>
<keyword evidence="6" id="KW-1185">Reference proteome</keyword>
<evidence type="ECO:0000256" key="3">
    <source>
        <dbReference type="ARBA" id="ARBA00023002"/>
    </source>
</evidence>
<keyword evidence="1" id="KW-0285">Flavoprotein</keyword>
<evidence type="ECO:0000256" key="2">
    <source>
        <dbReference type="ARBA" id="ARBA00022643"/>
    </source>
</evidence>
<gene>
    <name evidence="5" type="ORF">CLV47_103129</name>
</gene>